<accession>A0A0C3JZ03</accession>
<gene>
    <name evidence="1" type="ORF">M404DRAFT_475136</name>
</gene>
<dbReference type="EMBL" id="KN831945">
    <property type="protein sequence ID" value="KIO14358.1"/>
    <property type="molecule type" value="Genomic_DNA"/>
</dbReference>
<organism evidence="1 2">
    <name type="scientific">Pisolithus tinctorius Marx 270</name>
    <dbReference type="NCBI Taxonomy" id="870435"/>
    <lineage>
        <taxon>Eukaryota</taxon>
        <taxon>Fungi</taxon>
        <taxon>Dikarya</taxon>
        <taxon>Basidiomycota</taxon>
        <taxon>Agaricomycotina</taxon>
        <taxon>Agaricomycetes</taxon>
        <taxon>Agaricomycetidae</taxon>
        <taxon>Boletales</taxon>
        <taxon>Sclerodermatineae</taxon>
        <taxon>Pisolithaceae</taxon>
        <taxon>Pisolithus</taxon>
    </lineage>
</organism>
<evidence type="ECO:0000313" key="2">
    <source>
        <dbReference type="Proteomes" id="UP000054217"/>
    </source>
</evidence>
<protein>
    <submittedName>
        <fullName evidence="1">Uncharacterized protein</fullName>
    </submittedName>
</protein>
<dbReference type="InParanoid" id="A0A0C3JZ03"/>
<name>A0A0C3JZ03_PISTI</name>
<proteinExistence type="predicted"/>
<sequence length="132" mass="14479">MFTIHGWDRDGGPTGAHWRMNCTSLIGVELRRTPASRLVSPFSFSHDPVSGRRNGSPGMTNLTLSRYSAIPHAMLRRLVTTKVWLYVLEAAADPKVVDQVLLFLPETAGEHAGSFAAITGDLFRCGSFTHPL</sequence>
<dbReference type="Proteomes" id="UP000054217">
    <property type="component" value="Unassembled WGS sequence"/>
</dbReference>
<reference evidence="2" key="2">
    <citation type="submission" date="2015-01" db="EMBL/GenBank/DDBJ databases">
        <title>Evolutionary Origins and Diversification of the Mycorrhizal Mutualists.</title>
        <authorList>
            <consortium name="DOE Joint Genome Institute"/>
            <consortium name="Mycorrhizal Genomics Consortium"/>
            <person name="Kohler A."/>
            <person name="Kuo A."/>
            <person name="Nagy L.G."/>
            <person name="Floudas D."/>
            <person name="Copeland A."/>
            <person name="Barry K.W."/>
            <person name="Cichocki N."/>
            <person name="Veneault-Fourrey C."/>
            <person name="LaButti K."/>
            <person name="Lindquist E.A."/>
            <person name="Lipzen A."/>
            <person name="Lundell T."/>
            <person name="Morin E."/>
            <person name="Murat C."/>
            <person name="Riley R."/>
            <person name="Ohm R."/>
            <person name="Sun H."/>
            <person name="Tunlid A."/>
            <person name="Henrissat B."/>
            <person name="Grigoriev I.V."/>
            <person name="Hibbett D.S."/>
            <person name="Martin F."/>
        </authorList>
    </citation>
    <scope>NUCLEOTIDE SEQUENCE [LARGE SCALE GENOMIC DNA]</scope>
    <source>
        <strain evidence="2">Marx 270</strain>
    </source>
</reference>
<dbReference type="AlphaFoldDB" id="A0A0C3JZ03"/>
<evidence type="ECO:0000313" key="1">
    <source>
        <dbReference type="EMBL" id="KIO14358.1"/>
    </source>
</evidence>
<dbReference type="HOGENOM" id="CLU_1917916_0_0_1"/>
<keyword evidence="2" id="KW-1185">Reference proteome</keyword>
<reference evidence="1 2" key="1">
    <citation type="submission" date="2014-04" db="EMBL/GenBank/DDBJ databases">
        <authorList>
            <consortium name="DOE Joint Genome Institute"/>
            <person name="Kuo A."/>
            <person name="Kohler A."/>
            <person name="Costa M.D."/>
            <person name="Nagy L.G."/>
            <person name="Floudas D."/>
            <person name="Copeland A."/>
            <person name="Barry K.W."/>
            <person name="Cichocki N."/>
            <person name="Veneault-Fourrey C."/>
            <person name="LaButti K."/>
            <person name="Lindquist E.A."/>
            <person name="Lipzen A."/>
            <person name="Lundell T."/>
            <person name="Morin E."/>
            <person name="Murat C."/>
            <person name="Sun H."/>
            <person name="Tunlid A."/>
            <person name="Henrissat B."/>
            <person name="Grigoriev I.V."/>
            <person name="Hibbett D.S."/>
            <person name="Martin F."/>
            <person name="Nordberg H.P."/>
            <person name="Cantor M.N."/>
            <person name="Hua S.X."/>
        </authorList>
    </citation>
    <scope>NUCLEOTIDE SEQUENCE [LARGE SCALE GENOMIC DNA]</scope>
    <source>
        <strain evidence="1 2">Marx 270</strain>
    </source>
</reference>